<proteinExistence type="predicted"/>
<sequence length="705" mass="79551">MPKYLRLEDMSIITQQGKESGGVPFQCPMLTSTNYTTWAIKMEAIMDAQGIWESIEPQAGVVVDEKKSKSARAFIFQAIPEDILLQVAKKKTAKEVWESLKTRYLGADRVQKARLHTLKSDFEALRMKEGESIDEFAGKLSGMISKFSSLGATLEDSTLVRKLLDSVPEKYLQLVASIEQYSDVDAMPFEEAIGRLKAYEDRLRLRSGNTSGETSLLLTRTEGQSSHRLSRGGTSTWGRGRGSSHHNRGGRFGGRGRGSIRGRGGRGGVTASRDSNDNRLRGKDKSHIRCFNCDEYGHFASECKAPKERRDEANLTQTQDEEPALLLSVYGEKVDNMVLLNEDKVFPALNSNDENTWYLDNGTSNHMTGVRSFFAELDENVTGQVRFGDGSNVKIAGKGSILLECRTGEQQLISEVYYIPALHSNILSLGQMTEIGYKVEMLQEYLRVHDEGGRLIMKVQRSKNRLYKIVLHTTQPVCLLASLDDEAWLWHAILGHINFQVIESMVRRGLVRGIPNIKHPKQVCEGCMVAKQTRQAFPREAQWRASKPLELVHVDLCGPISPSTMAGNHYFMLIVDDYSRYMWAFMIRSKDEAFATFKRFKAQVENESSLKLKALRTDRGGEFTSQQFVDFCKQEGIKRQLTAPYSPQQNGVVERRNRTILETTRSLLKTMNIPDTLWGEAIRHAVYILNRTPTKGVKDMTPYEG</sequence>
<accession>A0ACB9CP81</accession>
<reference evidence="2" key="1">
    <citation type="journal article" date="2022" name="Mol. Ecol. Resour.">
        <title>The genomes of chicory, endive, great burdock and yacon provide insights into Asteraceae palaeo-polyploidization history and plant inulin production.</title>
        <authorList>
            <person name="Fan W."/>
            <person name="Wang S."/>
            <person name="Wang H."/>
            <person name="Wang A."/>
            <person name="Jiang F."/>
            <person name="Liu H."/>
            <person name="Zhao H."/>
            <person name="Xu D."/>
            <person name="Zhang Y."/>
        </authorList>
    </citation>
    <scope>NUCLEOTIDE SEQUENCE [LARGE SCALE GENOMIC DNA]</scope>
    <source>
        <strain evidence="2">cv. Niubang</strain>
    </source>
</reference>
<keyword evidence="2" id="KW-1185">Reference proteome</keyword>
<organism evidence="1 2">
    <name type="scientific">Arctium lappa</name>
    <name type="common">Greater burdock</name>
    <name type="synonym">Lappa major</name>
    <dbReference type="NCBI Taxonomy" id="4217"/>
    <lineage>
        <taxon>Eukaryota</taxon>
        <taxon>Viridiplantae</taxon>
        <taxon>Streptophyta</taxon>
        <taxon>Embryophyta</taxon>
        <taxon>Tracheophyta</taxon>
        <taxon>Spermatophyta</taxon>
        <taxon>Magnoliopsida</taxon>
        <taxon>eudicotyledons</taxon>
        <taxon>Gunneridae</taxon>
        <taxon>Pentapetalae</taxon>
        <taxon>asterids</taxon>
        <taxon>campanulids</taxon>
        <taxon>Asterales</taxon>
        <taxon>Asteraceae</taxon>
        <taxon>Carduoideae</taxon>
        <taxon>Cardueae</taxon>
        <taxon>Arctiinae</taxon>
        <taxon>Arctium</taxon>
    </lineage>
</organism>
<protein>
    <submittedName>
        <fullName evidence="1">Uncharacterized protein</fullName>
    </submittedName>
</protein>
<name>A0ACB9CP81_ARCLA</name>
<dbReference type="Proteomes" id="UP001055879">
    <property type="component" value="Linkage Group LG04"/>
</dbReference>
<evidence type="ECO:0000313" key="2">
    <source>
        <dbReference type="Proteomes" id="UP001055879"/>
    </source>
</evidence>
<reference evidence="1 2" key="2">
    <citation type="journal article" date="2022" name="Mol. Ecol. Resour.">
        <title>The genomes of chicory, endive, great burdock and yacon provide insights into Asteraceae paleo-polyploidization history and plant inulin production.</title>
        <authorList>
            <person name="Fan W."/>
            <person name="Wang S."/>
            <person name="Wang H."/>
            <person name="Wang A."/>
            <person name="Jiang F."/>
            <person name="Liu H."/>
            <person name="Zhao H."/>
            <person name="Xu D."/>
            <person name="Zhang Y."/>
        </authorList>
    </citation>
    <scope>NUCLEOTIDE SEQUENCE [LARGE SCALE GENOMIC DNA]</scope>
    <source>
        <strain evidence="2">cv. Niubang</strain>
    </source>
</reference>
<comment type="caution">
    <text evidence="1">The sequence shown here is derived from an EMBL/GenBank/DDBJ whole genome shotgun (WGS) entry which is preliminary data.</text>
</comment>
<dbReference type="EMBL" id="CM042050">
    <property type="protein sequence ID" value="KAI3736060.1"/>
    <property type="molecule type" value="Genomic_DNA"/>
</dbReference>
<evidence type="ECO:0000313" key="1">
    <source>
        <dbReference type="EMBL" id="KAI3736060.1"/>
    </source>
</evidence>
<gene>
    <name evidence="1" type="ORF">L6452_15592</name>
</gene>